<dbReference type="Pfam" id="PF04773">
    <property type="entry name" value="FecR"/>
    <property type="match status" value="1"/>
</dbReference>
<evidence type="ECO:0000259" key="3">
    <source>
        <dbReference type="Pfam" id="PF16344"/>
    </source>
</evidence>
<dbReference type="Proteomes" id="UP000306918">
    <property type="component" value="Unassembled WGS sequence"/>
</dbReference>
<dbReference type="AlphaFoldDB" id="A0A4S8HSY2"/>
<gene>
    <name evidence="4" type="ORF">FAM09_17125</name>
</gene>
<feature type="domain" description="FecR protein" evidence="2">
    <location>
        <begin position="199"/>
        <end position="288"/>
    </location>
</feature>
<feature type="domain" description="Protein FecR C-terminal" evidence="3">
    <location>
        <begin position="342"/>
        <end position="410"/>
    </location>
</feature>
<dbReference type="InterPro" id="IPR032508">
    <property type="entry name" value="FecR_C"/>
</dbReference>
<keyword evidence="1" id="KW-0472">Membrane</keyword>
<dbReference type="RefSeq" id="WP_136578351.1">
    <property type="nucleotide sequence ID" value="NZ_STFF01000004.1"/>
</dbReference>
<dbReference type="Gene3D" id="3.55.50.30">
    <property type="match status" value="1"/>
</dbReference>
<dbReference type="Gene3D" id="2.60.120.1440">
    <property type="match status" value="1"/>
</dbReference>
<evidence type="ECO:0000259" key="2">
    <source>
        <dbReference type="Pfam" id="PF04773"/>
    </source>
</evidence>
<feature type="transmembrane region" description="Helical" evidence="1">
    <location>
        <begin position="94"/>
        <end position="112"/>
    </location>
</feature>
<evidence type="ECO:0000313" key="4">
    <source>
        <dbReference type="EMBL" id="THU38395.1"/>
    </source>
</evidence>
<dbReference type="PANTHER" id="PTHR30273:SF2">
    <property type="entry name" value="PROTEIN FECR"/>
    <property type="match status" value="1"/>
</dbReference>
<organism evidence="4 5">
    <name type="scientific">Niastella caeni</name>
    <dbReference type="NCBI Taxonomy" id="2569763"/>
    <lineage>
        <taxon>Bacteria</taxon>
        <taxon>Pseudomonadati</taxon>
        <taxon>Bacteroidota</taxon>
        <taxon>Chitinophagia</taxon>
        <taxon>Chitinophagales</taxon>
        <taxon>Chitinophagaceae</taxon>
        <taxon>Niastella</taxon>
    </lineage>
</organism>
<name>A0A4S8HSY2_9BACT</name>
<dbReference type="Pfam" id="PF16344">
    <property type="entry name" value="FecR_C"/>
    <property type="match status" value="1"/>
</dbReference>
<dbReference type="InterPro" id="IPR006860">
    <property type="entry name" value="FecR"/>
</dbReference>
<evidence type="ECO:0000256" key="1">
    <source>
        <dbReference type="SAM" id="Phobius"/>
    </source>
</evidence>
<protein>
    <submittedName>
        <fullName evidence="4">DUF4974 domain-containing protein</fullName>
    </submittedName>
</protein>
<comment type="caution">
    <text evidence="4">The sequence shown here is derived from an EMBL/GenBank/DDBJ whole genome shotgun (WGS) entry which is preliminary data.</text>
</comment>
<accession>A0A4S8HSY2</accession>
<evidence type="ECO:0000313" key="5">
    <source>
        <dbReference type="Proteomes" id="UP000306918"/>
    </source>
</evidence>
<dbReference type="GO" id="GO:0016989">
    <property type="term" value="F:sigma factor antagonist activity"/>
    <property type="evidence" value="ECO:0007669"/>
    <property type="project" value="TreeGrafter"/>
</dbReference>
<dbReference type="InterPro" id="IPR012373">
    <property type="entry name" value="Ferrdict_sens_TM"/>
</dbReference>
<keyword evidence="1" id="KW-1133">Transmembrane helix</keyword>
<keyword evidence="5" id="KW-1185">Reference proteome</keyword>
<keyword evidence="1" id="KW-0812">Transmembrane</keyword>
<proteinExistence type="predicted"/>
<dbReference type="EMBL" id="STFF01000004">
    <property type="protein sequence ID" value="THU38395.1"/>
    <property type="molecule type" value="Genomic_DNA"/>
</dbReference>
<reference evidence="4 5" key="1">
    <citation type="submission" date="2019-04" db="EMBL/GenBank/DDBJ databases">
        <title>Niastella caeni sp. nov., isolated from activated sludge.</title>
        <authorList>
            <person name="Sheng M."/>
        </authorList>
    </citation>
    <scope>NUCLEOTIDE SEQUENCE [LARGE SCALE GENOMIC DNA]</scope>
    <source>
        <strain evidence="4 5">HX-2-15</strain>
    </source>
</reference>
<sequence>MAQNRINYLLEKKLAQQATPAELEEFDALVQNANEDSALREALAAAWLQFTTTDQLPQPEADVMFNNILTTSEGLHRQPAKVVPLVRGMNWRRMVAAAVIIILLGAGTILYLNNNSKSKSTDTSAPVIADIKAPGSANAILTLSNGQQIELNKTATGNVAQQENANIMKLANGQIVYNASSANNAPLTYNTLTVPRGSQVVSIVLADGSKVWLNAASSLRYPVAFTGNERNIEMTGEVYFEVAKNAGKPFIVIVTQGARVEVLGTHFNINAYNDEESIKTTLLEGKVKVSDLPAGSQSQQSAILKPGEQAAIYHSPLNIQHSPLTINHSPDLEEVMAWKNGRFEFAGNTIEPIMQQVARWYNVQIEYRGAKPTDNFMGGTSRQANVSEILKILEQTKAVRFHIEDKKIIVSKP</sequence>
<dbReference type="OrthoDB" id="650486at2"/>
<dbReference type="PANTHER" id="PTHR30273">
    <property type="entry name" value="PERIPLASMIC SIGNAL SENSOR AND SIGMA FACTOR ACTIVATOR FECR-RELATED"/>
    <property type="match status" value="1"/>
</dbReference>